<accession>A0A7S2VJA3</accession>
<evidence type="ECO:0000313" key="2">
    <source>
        <dbReference type="EMBL" id="CAD9633769.1"/>
    </source>
</evidence>
<organism evidence="2">
    <name type="scientific">Zooxanthella nutricula</name>
    <dbReference type="NCBI Taxonomy" id="1333877"/>
    <lineage>
        <taxon>Eukaryota</taxon>
        <taxon>Sar</taxon>
        <taxon>Alveolata</taxon>
        <taxon>Dinophyceae</taxon>
        <taxon>Peridiniales</taxon>
        <taxon>Peridiniales incertae sedis</taxon>
        <taxon>Zooxanthella</taxon>
    </lineage>
</organism>
<feature type="signal peptide" evidence="1">
    <location>
        <begin position="1"/>
        <end position="19"/>
    </location>
</feature>
<gene>
    <name evidence="2" type="ORF">BRAN1462_LOCUS51591</name>
</gene>
<proteinExistence type="predicted"/>
<dbReference type="EMBL" id="HBGW01081271">
    <property type="protein sequence ID" value="CAD9633769.1"/>
    <property type="molecule type" value="Transcribed_RNA"/>
</dbReference>
<sequence>MVLLGGAALLPMAADAGGAAGNASAGSQQFLRAAQCENTASWSGCWSASCIKCNGEGALSCVDTGTFGGCWGCASSDNTCQQREEYRLAGESIVFRNAGFPGYRMCLGCRAVGSRLTATSDNWGWWDSLHSGTDMFDLYEVPGDVPLYVVAASRQSQSSGFAAAVVKGWSGVIDDAVGVNLKGRMPGDSLSPSSVMLRICRACDVPPGQGFRIGAVLPGSTRLVWLYMAATSYGIYASERTADAGLWMPGRHDANYVALPTHATQCCPH</sequence>
<evidence type="ECO:0000256" key="1">
    <source>
        <dbReference type="SAM" id="SignalP"/>
    </source>
</evidence>
<feature type="chain" id="PRO_5031445599" evidence="1">
    <location>
        <begin position="20"/>
        <end position="269"/>
    </location>
</feature>
<name>A0A7S2VJA3_9DINO</name>
<dbReference type="AlphaFoldDB" id="A0A7S2VJA3"/>
<keyword evidence="1" id="KW-0732">Signal</keyword>
<reference evidence="2" key="1">
    <citation type="submission" date="2021-01" db="EMBL/GenBank/DDBJ databases">
        <authorList>
            <person name="Corre E."/>
            <person name="Pelletier E."/>
            <person name="Niang G."/>
            <person name="Scheremetjew M."/>
            <person name="Finn R."/>
            <person name="Kale V."/>
            <person name="Holt S."/>
            <person name="Cochrane G."/>
            <person name="Meng A."/>
            <person name="Brown T."/>
            <person name="Cohen L."/>
        </authorList>
    </citation>
    <scope>NUCLEOTIDE SEQUENCE</scope>
    <source>
        <strain evidence="2">RCC3387</strain>
    </source>
</reference>
<protein>
    <submittedName>
        <fullName evidence="2">Uncharacterized protein</fullName>
    </submittedName>
</protein>